<comment type="caution">
    <text evidence="1">The sequence shown here is derived from an EMBL/GenBank/DDBJ whole genome shotgun (WGS) entry which is preliminary data.</text>
</comment>
<proteinExistence type="predicted"/>
<dbReference type="EMBL" id="CAJJDP010000116">
    <property type="protein sequence ID" value="CAD8198193.1"/>
    <property type="molecule type" value="Genomic_DNA"/>
</dbReference>
<evidence type="ECO:0000313" key="2">
    <source>
        <dbReference type="Proteomes" id="UP000683925"/>
    </source>
</evidence>
<name>A0A8S1XBI1_PAROT</name>
<sequence>MVQIIKGDIYWWKYLKHYKVWHQNAIRLMIFQYQRKHCLFSISRRRLRD</sequence>
<organism evidence="1 2">
    <name type="scientific">Paramecium octaurelia</name>
    <dbReference type="NCBI Taxonomy" id="43137"/>
    <lineage>
        <taxon>Eukaryota</taxon>
        <taxon>Sar</taxon>
        <taxon>Alveolata</taxon>
        <taxon>Ciliophora</taxon>
        <taxon>Intramacronucleata</taxon>
        <taxon>Oligohymenophorea</taxon>
        <taxon>Peniculida</taxon>
        <taxon>Parameciidae</taxon>
        <taxon>Paramecium</taxon>
    </lineage>
</organism>
<evidence type="ECO:0000313" key="1">
    <source>
        <dbReference type="EMBL" id="CAD8198193.1"/>
    </source>
</evidence>
<dbReference type="Proteomes" id="UP000683925">
    <property type="component" value="Unassembled WGS sequence"/>
</dbReference>
<protein>
    <submittedName>
        <fullName evidence="1">Uncharacterized protein</fullName>
    </submittedName>
</protein>
<gene>
    <name evidence="1" type="ORF">POCTA_138.1.T1160089</name>
</gene>
<keyword evidence="2" id="KW-1185">Reference proteome</keyword>
<dbReference type="AlphaFoldDB" id="A0A8S1XBI1"/>
<reference evidence="1" key="1">
    <citation type="submission" date="2021-01" db="EMBL/GenBank/DDBJ databases">
        <authorList>
            <consortium name="Genoscope - CEA"/>
            <person name="William W."/>
        </authorList>
    </citation>
    <scope>NUCLEOTIDE SEQUENCE</scope>
</reference>
<accession>A0A8S1XBI1</accession>